<evidence type="ECO:0000313" key="2">
    <source>
        <dbReference type="Proteomes" id="UP001149813"/>
    </source>
</evidence>
<organism evidence="1 2">
    <name type="scientific">Coemansia erecta</name>
    <dbReference type="NCBI Taxonomy" id="147472"/>
    <lineage>
        <taxon>Eukaryota</taxon>
        <taxon>Fungi</taxon>
        <taxon>Fungi incertae sedis</taxon>
        <taxon>Zoopagomycota</taxon>
        <taxon>Kickxellomycotina</taxon>
        <taxon>Kickxellomycetes</taxon>
        <taxon>Kickxellales</taxon>
        <taxon>Kickxellaceae</taxon>
        <taxon>Coemansia</taxon>
    </lineage>
</organism>
<keyword evidence="2" id="KW-1185">Reference proteome</keyword>
<dbReference type="EMBL" id="JANBOJ010000173">
    <property type="protein sequence ID" value="KAJ1721419.1"/>
    <property type="molecule type" value="Genomic_DNA"/>
</dbReference>
<protein>
    <submittedName>
        <fullName evidence="1">Uncharacterized protein</fullName>
    </submittedName>
</protein>
<proteinExistence type="predicted"/>
<accession>A0A9W8CQ76</accession>
<gene>
    <name evidence="1" type="ORF">LPJ53_004049</name>
</gene>
<dbReference type="OrthoDB" id="5517020at2759"/>
<reference evidence="1" key="1">
    <citation type="submission" date="2022-07" db="EMBL/GenBank/DDBJ databases">
        <title>Phylogenomic reconstructions and comparative analyses of Kickxellomycotina fungi.</title>
        <authorList>
            <person name="Reynolds N.K."/>
            <person name="Stajich J.E."/>
            <person name="Barry K."/>
            <person name="Grigoriev I.V."/>
            <person name="Crous P."/>
            <person name="Smith M.E."/>
        </authorList>
    </citation>
    <scope>NUCLEOTIDE SEQUENCE</scope>
    <source>
        <strain evidence="1">NBRC 32514</strain>
    </source>
</reference>
<comment type="caution">
    <text evidence="1">The sequence shown here is derived from an EMBL/GenBank/DDBJ whole genome shotgun (WGS) entry which is preliminary data.</text>
</comment>
<name>A0A9W8CQ76_9FUNG</name>
<dbReference type="Proteomes" id="UP001149813">
    <property type="component" value="Unassembled WGS sequence"/>
</dbReference>
<evidence type="ECO:0000313" key="1">
    <source>
        <dbReference type="EMBL" id="KAJ1721419.1"/>
    </source>
</evidence>
<sequence length="354" mass="39791">MVGIPKLLRIPRRWMRSSKSPVSLPRSPAQFLPSRIIQRIAHYVAATYTTTYTGDRSNTYDQISRATASLVGVSRSWRVALIPMFYRHFVLDINCSAMWISPSRKMVNNDSEVINDSVKHLAKSVYLTAPFDGIFNGRVAQILDDNKYVGAVFPEVKVLRLNFYSGTTLPVQETTEYKRYVDEFCSYIRRLFPKAEEYRFQVSPFTDTDDSQMVGWLLSELIQNSDCQVAEYIHSSGGVQVSGLIDVIGLTHLSIEDQACMEDCIELVRRNAATLVSVDLGIADAFDFIPQLVTNDDGSTIVYPNLTRLSIHVNLLPKDMDTSFPALKDLNCTTGTLRIANVLPFPLKQPSNNA</sequence>
<dbReference type="AlphaFoldDB" id="A0A9W8CQ76"/>